<dbReference type="GO" id="GO:0016740">
    <property type="term" value="F:transferase activity"/>
    <property type="evidence" value="ECO:0007669"/>
    <property type="project" value="UniProtKB-KW"/>
</dbReference>
<organism evidence="3">
    <name type="scientific">Ziziphus jujuba</name>
    <name type="common">Chinese jujube</name>
    <name type="synonym">Ziziphus sativa</name>
    <dbReference type="NCBI Taxonomy" id="326968"/>
    <lineage>
        <taxon>Eukaryota</taxon>
        <taxon>Viridiplantae</taxon>
        <taxon>Streptophyta</taxon>
        <taxon>Embryophyta</taxon>
        <taxon>Tracheophyta</taxon>
        <taxon>Spermatophyta</taxon>
        <taxon>Magnoliopsida</taxon>
        <taxon>eudicotyledons</taxon>
        <taxon>Gunneridae</taxon>
        <taxon>Pentapetalae</taxon>
        <taxon>rosids</taxon>
        <taxon>fabids</taxon>
        <taxon>Rosales</taxon>
        <taxon>Rhamnaceae</taxon>
        <taxon>Paliureae</taxon>
        <taxon>Ziziphus</taxon>
    </lineage>
</organism>
<dbReference type="Gene3D" id="3.30.559.10">
    <property type="entry name" value="Chloramphenicol acetyltransferase-like domain"/>
    <property type="match status" value="2"/>
</dbReference>
<dbReference type="RefSeq" id="XP_015889821.1">
    <property type="nucleotide sequence ID" value="XM_016034335.2"/>
</dbReference>
<dbReference type="GeneID" id="107424515"/>
<protein>
    <submittedName>
        <fullName evidence="3">uncharacterized acetyltransferase At3g50280-like</fullName>
    </submittedName>
</protein>
<gene>
    <name evidence="3" type="primary">LOC107424515</name>
</gene>
<dbReference type="RefSeq" id="XP_015889821.2">
    <property type="nucleotide sequence ID" value="XM_016034335.4"/>
</dbReference>
<dbReference type="Pfam" id="PF02458">
    <property type="entry name" value="Transferase"/>
    <property type="match status" value="1"/>
</dbReference>
<dbReference type="InterPro" id="IPR051283">
    <property type="entry name" value="Sec_Metabolite_Acyltrans"/>
</dbReference>
<dbReference type="InterPro" id="IPR023213">
    <property type="entry name" value="CAT-like_dom_sf"/>
</dbReference>
<reference evidence="3" key="1">
    <citation type="submission" date="2022-04" db="UniProtKB">
        <authorList>
            <consortium name="RefSeq"/>
        </authorList>
    </citation>
    <scope>IDENTIFICATION</scope>
    <source>
        <tissue evidence="3">In vitro plantlets</tissue>
    </source>
</reference>
<sequence>MTHIRFISTTTFVPTNGPADENESSRSRQRIELTPWDLQLLLLDPIQKGLLFHKPNSLCSDRQFTTNTSTLIDHLKATFSAALDIFYPLAGRLAPVQNDADQSQNSSFFLDCNGEGAEFIHAVVDGVTVADILEPIYTPDDIVYSFFPMNGTVNYDGISKPLLGVQVTELVDGIFIGCTINHTAADGSSFWHFFNTWSQISRRGGSDGGNLISRTPPPVFDRRCLDGIIEFPIRIPSSQLENRKRYTPPPLKQRMFRFSKETIAELKAKANSEMKTDKISSLQALLAHLWVSVTRNRNLNSDEEVTYTIIVGTRGRVEPKLADEYMGNSVLFGNVKSTAGELIKNGIGWAAWKMNRVIAFQTSEEVRKFLKNWEKSPKVPKLSEMVDPARLVTGSSPRFNVFGNDFGWGKPIAVRSGPGNKSDGKLTVFPGAEEGSIDFEACLSPQTLQALAGDREFVKTLAS</sequence>
<dbReference type="KEGG" id="zju:107424515"/>
<evidence type="ECO:0000256" key="1">
    <source>
        <dbReference type="ARBA" id="ARBA00022679"/>
    </source>
</evidence>
<dbReference type="AlphaFoldDB" id="A0A6P4AUR8"/>
<name>A0A6P4AUR8_ZIZJJ</name>
<dbReference type="PANTHER" id="PTHR31896">
    <property type="entry name" value="FAMILY REGULATORY PROTEIN, PUTATIVE (AFU_ORTHOLOGUE AFUA_3G14730)-RELATED"/>
    <property type="match status" value="1"/>
</dbReference>
<feature type="region of interest" description="Disordered" evidence="2">
    <location>
        <begin position="1"/>
        <end position="28"/>
    </location>
</feature>
<evidence type="ECO:0000313" key="3">
    <source>
        <dbReference type="RefSeq" id="XP_015889821.1"/>
    </source>
</evidence>
<dbReference type="PANTHER" id="PTHR31896:SF39">
    <property type="entry name" value="PROTEIN ENHANCED PSEUDOMONAS SUSCEPTIBILITY 1-LIKE"/>
    <property type="match status" value="1"/>
</dbReference>
<accession>A0A6P4AUR8</accession>
<evidence type="ECO:0000256" key="2">
    <source>
        <dbReference type="SAM" id="MobiDB-lite"/>
    </source>
</evidence>
<keyword evidence="1" id="KW-0808">Transferase</keyword>
<proteinExistence type="predicted"/>